<evidence type="ECO:0000313" key="4">
    <source>
        <dbReference type="Proteomes" id="UP000191612"/>
    </source>
</evidence>
<organism evidence="3 4">
    <name type="scientific">Penicillium solitum</name>
    <dbReference type="NCBI Taxonomy" id="60172"/>
    <lineage>
        <taxon>Eukaryota</taxon>
        <taxon>Fungi</taxon>
        <taxon>Dikarya</taxon>
        <taxon>Ascomycota</taxon>
        <taxon>Pezizomycotina</taxon>
        <taxon>Eurotiomycetes</taxon>
        <taxon>Eurotiomycetidae</taxon>
        <taxon>Eurotiales</taxon>
        <taxon>Aspergillaceae</taxon>
        <taxon>Penicillium</taxon>
    </lineage>
</organism>
<keyword evidence="1" id="KW-0175">Coiled coil</keyword>
<dbReference type="EMBL" id="MDYO01000029">
    <property type="protein sequence ID" value="OQD93929.1"/>
    <property type="molecule type" value="Genomic_DNA"/>
</dbReference>
<comment type="caution">
    <text evidence="3">The sequence shown here is derived from an EMBL/GenBank/DDBJ whole genome shotgun (WGS) entry which is preliminary data.</text>
</comment>
<accession>A0A1V6QXM4</accession>
<keyword evidence="4" id="KW-1185">Reference proteome</keyword>
<evidence type="ECO:0000313" key="3">
    <source>
        <dbReference type="EMBL" id="OQD93929.1"/>
    </source>
</evidence>
<sequence>MSSLLISSSLAAASFAMAFLVTESVLILIRKGKLATPSPPFLEDYSWGLFFFQLLSLLFSGSSSASAALNKRGESSSGSSPHWSTHLYGVCAIVWGFHGAVMQQAAHWLNTSKWEAEKREKAAKANEERSLQTQVQELRQQVLALTSRILAVERTNAELERDITMLQKVALDKDSKS</sequence>
<feature type="coiled-coil region" evidence="1">
    <location>
        <begin position="121"/>
        <end position="169"/>
    </location>
</feature>
<protein>
    <submittedName>
        <fullName evidence="3">Uncharacterized protein</fullName>
    </submittedName>
</protein>
<proteinExistence type="predicted"/>
<feature type="transmembrane region" description="Helical" evidence="2">
    <location>
        <begin position="47"/>
        <end position="69"/>
    </location>
</feature>
<dbReference type="AlphaFoldDB" id="A0A1V6QXM4"/>
<keyword evidence="2" id="KW-0812">Transmembrane</keyword>
<reference evidence="4" key="1">
    <citation type="journal article" date="2017" name="Nat. Microbiol.">
        <title>Global analysis of biosynthetic gene clusters reveals vast potential of secondary metabolite production in Penicillium species.</title>
        <authorList>
            <person name="Nielsen J.C."/>
            <person name="Grijseels S."/>
            <person name="Prigent S."/>
            <person name="Ji B."/>
            <person name="Dainat J."/>
            <person name="Nielsen K.F."/>
            <person name="Frisvad J.C."/>
            <person name="Workman M."/>
            <person name="Nielsen J."/>
        </authorList>
    </citation>
    <scope>NUCLEOTIDE SEQUENCE [LARGE SCALE GENOMIC DNA]</scope>
    <source>
        <strain evidence="4">IBT 29525</strain>
    </source>
</reference>
<name>A0A1V6QXM4_9EURO</name>
<keyword evidence="2" id="KW-1133">Transmembrane helix</keyword>
<dbReference type="Proteomes" id="UP000191612">
    <property type="component" value="Unassembled WGS sequence"/>
</dbReference>
<dbReference type="STRING" id="60172.A0A1V6QXM4"/>
<gene>
    <name evidence="3" type="ORF">PENSOL_c029G12115</name>
</gene>
<evidence type="ECO:0000256" key="1">
    <source>
        <dbReference type="SAM" id="Coils"/>
    </source>
</evidence>
<keyword evidence="2" id="KW-0472">Membrane</keyword>
<evidence type="ECO:0000256" key="2">
    <source>
        <dbReference type="SAM" id="Phobius"/>
    </source>
</evidence>